<organism evidence="2 3">
    <name type="scientific">Xylona heveae (strain CBS 132557 / TC161)</name>
    <dbReference type="NCBI Taxonomy" id="1328760"/>
    <lineage>
        <taxon>Eukaryota</taxon>
        <taxon>Fungi</taxon>
        <taxon>Dikarya</taxon>
        <taxon>Ascomycota</taxon>
        <taxon>Pezizomycotina</taxon>
        <taxon>Xylonomycetes</taxon>
        <taxon>Xylonales</taxon>
        <taxon>Xylonaceae</taxon>
        <taxon>Xylona</taxon>
    </lineage>
</organism>
<dbReference type="OrthoDB" id="5371646at2759"/>
<dbReference type="Pfam" id="PF02178">
    <property type="entry name" value="AT_hook"/>
    <property type="match status" value="2"/>
</dbReference>
<reference evidence="2 3" key="1">
    <citation type="journal article" date="2016" name="Fungal Biol.">
        <title>The genome of Xylona heveae provides a window into fungal endophytism.</title>
        <authorList>
            <person name="Gazis R."/>
            <person name="Kuo A."/>
            <person name="Riley R."/>
            <person name="LaButti K."/>
            <person name="Lipzen A."/>
            <person name="Lin J."/>
            <person name="Amirebrahimi M."/>
            <person name="Hesse C.N."/>
            <person name="Spatafora J.W."/>
            <person name="Henrissat B."/>
            <person name="Hainaut M."/>
            <person name="Grigoriev I.V."/>
            <person name="Hibbett D.S."/>
        </authorList>
    </citation>
    <scope>NUCLEOTIDE SEQUENCE [LARGE SCALE GENOMIC DNA]</scope>
    <source>
        <strain evidence="2 3">TC161</strain>
    </source>
</reference>
<dbReference type="EMBL" id="KV407458">
    <property type="protein sequence ID" value="KZF22594.1"/>
    <property type="molecule type" value="Genomic_DNA"/>
</dbReference>
<protein>
    <submittedName>
        <fullName evidence="2">Uncharacterized protein</fullName>
    </submittedName>
</protein>
<feature type="compositionally biased region" description="Acidic residues" evidence="1">
    <location>
        <begin position="228"/>
        <end position="246"/>
    </location>
</feature>
<feature type="compositionally biased region" description="Basic and acidic residues" evidence="1">
    <location>
        <begin position="217"/>
        <end position="227"/>
    </location>
</feature>
<feature type="compositionally biased region" description="Low complexity" evidence="1">
    <location>
        <begin position="156"/>
        <end position="172"/>
    </location>
</feature>
<evidence type="ECO:0000256" key="1">
    <source>
        <dbReference type="SAM" id="MobiDB-lite"/>
    </source>
</evidence>
<sequence>MASGEANWTQHEKKRLLAEIIKASSVAPDSLLSFIKENGLKPAWNQVALPGGRSVEDCQIIFRELLKQEHSTPLDSATRSVAKKRTLSVVEASTPAGRALQPRPPLSTASEPAARVGATKASEEGLPKRKRGRPSKADIQARAEAAAARGEPLPPTKTSKPKSTPSTPSATPGKRKRGRPSKADVLAKQLLLESAAAAENAEQEEEHLASKGSQNRKGYDDAQRKDEPGEEDPDRAGSEELDDEQQYPETPEDHQFDPDLSVNSEELH</sequence>
<dbReference type="InterPro" id="IPR017956">
    <property type="entry name" value="AT_hook_DNA-bd_motif"/>
</dbReference>
<dbReference type="Proteomes" id="UP000076632">
    <property type="component" value="Unassembled WGS sequence"/>
</dbReference>
<feature type="compositionally biased region" description="Low complexity" evidence="1">
    <location>
        <begin position="186"/>
        <end position="200"/>
    </location>
</feature>
<dbReference type="GO" id="GO:0003677">
    <property type="term" value="F:DNA binding"/>
    <property type="evidence" value="ECO:0007669"/>
    <property type="project" value="InterPro"/>
</dbReference>
<proteinExistence type="predicted"/>
<dbReference type="SMART" id="SM00384">
    <property type="entry name" value="AT_hook"/>
    <property type="match status" value="2"/>
</dbReference>
<accession>A0A165GTX0</accession>
<feature type="region of interest" description="Disordered" evidence="1">
    <location>
        <begin position="71"/>
        <end position="268"/>
    </location>
</feature>
<evidence type="ECO:0000313" key="2">
    <source>
        <dbReference type="EMBL" id="KZF22594.1"/>
    </source>
</evidence>
<dbReference type="STRING" id="1328760.A0A165GTX0"/>
<evidence type="ECO:0000313" key="3">
    <source>
        <dbReference type="Proteomes" id="UP000076632"/>
    </source>
</evidence>
<keyword evidence="3" id="KW-1185">Reference proteome</keyword>
<name>A0A165GTX0_XYLHT</name>
<dbReference type="InParanoid" id="A0A165GTX0"/>
<dbReference type="GeneID" id="28897655"/>
<dbReference type="AlphaFoldDB" id="A0A165GTX0"/>
<gene>
    <name evidence="2" type="ORF">L228DRAFT_246926</name>
</gene>
<dbReference type="RefSeq" id="XP_018188149.1">
    <property type="nucleotide sequence ID" value="XM_018332518.1"/>
</dbReference>